<dbReference type="SUPFAM" id="SSF57756">
    <property type="entry name" value="Retrovirus zinc finger-like domains"/>
    <property type="match status" value="1"/>
</dbReference>
<feature type="compositionally biased region" description="Polar residues" evidence="2">
    <location>
        <begin position="449"/>
        <end position="458"/>
    </location>
</feature>
<dbReference type="GO" id="GO:0008270">
    <property type="term" value="F:zinc ion binding"/>
    <property type="evidence" value="ECO:0007669"/>
    <property type="project" value="UniProtKB-KW"/>
</dbReference>
<proteinExistence type="predicted"/>
<dbReference type="InterPro" id="IPR036875">
    <property type="entry name" value="Znf_CCHC_sf"/>
</dbReference>
<organism evidence="4">
    <name type="scientific">Tanacetum cinerariifolium</name>
    <name type="common">Dalmatian daisy</name>
    <name type="synonym">Chrysanthemum cinerariifolium</name>
    <dbReference type="NCBI Taxonomy" id="118510"/>
    <lineage>
        <taxon>Eukaryota</taxon>
        <taxon>Viridiplantae</taxon>
        <taxon>Streptophyta</taxon>
        <taxon>Embryophyta</taxon>
        <taxon>Tracheophyta</taxon>
        <taxon>Spermatophyta</taxon>
        <taxon>Magnoliopsida</taxon>
        <taxon>eudicotyledons</taxon>
        <taxon>Gunneridae</taxon>
        <taxon>Pentapetalae</taxon>
        <taxon>asterids</taxon>
        <taxon>campanulids</taxon>
        <taxon>Asterales</taxon>
        <taxon>Asteraceae</taxon>
        <taxon>Asteroideae</taxon>
        <taxon>Anthemideae</taxon>
        <taxon>Anthemidinae</taxon>
        <taxon>Tanacetum</taxon>
    </lineage>
</organism>
<dbReference type="PANTHER" id="PTHR11439:SF486">
    <property type="entry name" value="RLK (RECEPTOR-LIKE KINASE) PROTEIN, PUTATIVE-RELATED"/>
    <property type="match status" value="1"/>
</dbReference>
<dbReference type="InterPro" id="IPR001878">
    <property type="entry name" value="Znf_CCHC"/>
</dbReference>
<sequence>MEAIRIFLAFATYMNFKVYQMDVKSCFLNGKLKEEVYVNQPPGFKVFEKPMTKKFKMSMMGELTHFLRLKIKHDDKGISIYQEQYTRNLLNKYDISDSSSVKTPMVPPNDLDPDLAGKPVNKTSYRGMIGSLMYLTTTRPIKFSIVLYARYPSNPKESHLIDVKRILRYLKGTLTLGMYYPKCLGFDLKGYSDPDYTGYNMDRKSTSVVYQNFHKEFWSTTVAFDTFPSTNEHKKRPLKEFLIKFSVSNRQQPLTLDFKTFCSSTGLDYNNDKYVDHPTPEVVKKELGKISINPSYLDKTPVLKNSFPVAWRILFTFVISVLDGNYSSTEKVNSIQQLLAYSLITRTEVDIREIIYSDLVTKLLNKSMLKYVSFPRFISCALQVLLGLDYTQDKKFRFLPPILSNSNFTKDPSKVTKIELMAHMIAVKNQKDSVSPPHLVVKPKKGKSHTVTSTSPKSQGPEVLGFKRLYKVIAVKVCVNAAKLNLVLLNMDQHSINMVAASKVPMLKPGEYELWRMRMEQYIQMVDYSLWEVIENGNVPPITQAVEGVETTIAPATAEEKAQRRNKPEIDTLSLDYLYNNLNIYESEVKRTSRSNTNTQNVAFVSSNSTNNTNGGVNTAHDVSTASTQATTINLTTIDNLSDAVICSFFASQPNSPQLDNEDLQQIYPDDLEEIDLRWQMAMLTIRARRFLKNTERKFFMNGNETIRFDKSRVECYNCHKRGHFARECRAPRSQDTKHKESTKRTVPVETPTSAALVSCDRLGGYDWSDQAEEGPTNFALMAYSSTSYNSKVSTNLNCSSSCMENTKILKEQNEQLLKDLKTSKINAITYKIGLVSVDARLLVYKKNESVYEEDIKILKREIYLKEVSIMDLIRKLELAQKQKDEIQLTVGNFENSSKHLSKLLDCQIIDKCKTGLGYNAIPPPYTIKFLPPKPDWSGLEELVNKSKVSEPTVKKPIVETSKAKASADKPKVERKNFGPPLIED</sequence>
<feature type="domain" description="CCHC-type" evidence="3">
    <location>
        <begin position="716"/>
        <end position="730"/>
    </location>
</feature>
<protein>
    <submittedName>
        <fullName evidence="4">Retrovirus-related Pol polyprotein from transposon TNT 1-94</fullName>
    </submittedName>
</protein>
<dbReference type="AlphaFoldDB" id="A0A6L2P5T6"/>
<evidence type="ECO:0000259" key="3">
    <source>
        <dbReference type="PROSITE" id="PS50158"/>
    </source>
</evidence>
<dbReference type="PANTHER" id="PTHR11439">
    <property type="entry name" value="GAG-POL-RELATED RETROTRANSPOSON"/>
    <property type="match status" value="1"/>
</dbReference>
<evidence type="ECO:0000313" key="4">
    <source>
        <dbReference type="EMBL" id="GEU92395.1"/>
    </source>
</evidence>
<dbReference type="Pfam" id="PF07727">
    <property type="entry name" value="RVT_2"/>
    <property type="match status" value="1"/>
</dbReference>
<feature type="compositionally biased region" description="Basic and acidic residues" evidence="2">
    <location>
        <begin position="948"/>
        <end position="977"/>
    </location>
</feature>
<dbReference type="InterPro" id="IPR013103">
    <property type="entry name" value="RVT_2"/>
</dbReference>
<feature type="region of interest" description="Disordered" evidence="2">
    <location>
        <begin position="437"/>
        <end position="458"/>
    </location>
</feature>
<dbReference type="EMBL" id="BKCJ010010619">
    <property type="protein sequence ID" value="GEU92395.1"/>
    <property type="molecule type" value="Genomic_DNA"/>
</dbReference>
<gene>
    <name evidence="4" type="ORF">Tci_064373</name>
</gene>
<dbReference type="GO" id="GO:0003676">
    <property type="term" value="F:nucleic acid binding"/>
    <property type="evidence" value="ECO:0007669"/>
    <property type="project" value="InterPro"/>
</dbReference>
<dbReference type="SMART" id="SM00343">
    <property type="entry name" value="ZnF_C2HC"/>
    <property type="match status" value="1"/>
</dbReference>
<accession>A0A6L2P5T6</accession>
<comment type="caution">
    <text evidence="4">The sequence shown here is derived from an EMBL/GenBank/DDBJ whole genome shotgun (WGS) entry which is preliminary data.</text>
</comment>
<keyword evidence="1" id="KW-0863">Zinc-finger</keyword>
<dbReference type="PROSITE" id="PS50158">
    <property type="entry name" value="ZF_CCHC"/>
    <property type="match status" value="1"/>
</dbReference>
<evidence type="ECO:0000256" key="2">
    <source>
        <dbReference type="SAM" id="MobiDB-lite"/>
    </source>
</evidence>
<name>A0A6L2P5T6_TANCI</name>
<reference evidence="4" key="1">
    <citation type="journal article" date="2019" name="Sci. Rep.">
        <title>Draft genome of Tanacetum cinerariifolium, the natural source of mosquito coil.</title>
        <authorList>
            <person name="Yamashiro T."/>
            <person name="Shiraishi A."/>
            <person name="Satake H."/>
            <person name="Nakayama K."/>
        </authorList>
    </citation>
    <scope>NUCLEOTIDE SEQUENCE</scope>
</reference>
<feature type="region of interest" description="Disordered" evidence="2">
    <location>
        <begin position="948"/>
        <end position="985"/>
    </location>
</feature>
<keyword evidence="1" id="KW-0862">Zinc</keyword>
<evidence type="ECO:0000256" key="1">
    <source>
        <dbReference type="PROSITE-ProRule" id="PRU00047"/>
    </source>
</evidence>
<dbReference type="Gene3D" id="4.10.60.10">
    <property type="entry name" value="Zinc finger, CCHC-type"/>
    <property type="match status" value="1"/>
</dbReference>
<keyword evidence="1" id="KW-0479">Metal-binding</keyword>